<protein>
    <recommendedName>
        <fullName evidence="4">Alkyl transferase</fullName>
        <ecNumber evidence="4">2.5.1.-</ecNumber>
    </recommendedName>
</protein>
<dbReference type="PANTHER" id="PTHR10291:SF43">
    <property type="entry name" value="DEHYDRODOLICHYL DIPHOSPHATE SYNTHASE COMPLEX SUBUNIT DHDDS"/>
    <property type="match status" value="1"/>
</dbReference>
<dbReference type="InterPro" id="IPR001441">
    <property type="entry name" value="UPP_synth-like"/>
</dbReference>
<dbReference type="SUPFAM" id="SSF64005">
    <property type="entry name" value="Undecaprenyl diphosphate synthase"/>
    <property type="match status" value="1"/>
</dbReference>
<gene>
    <name evidence="5" type="ORF">Ciccas_009485</name>
</gene>
<name>A0ABD2Q1D8_9PLAT</name>
<dbReference type="Pfam" id="PF01255">
    <property type="entry name" value="Prenyltransf"/>
    <property type="match status" value="1"/>
</dbReference>
<comment type="catalytic activity">
    <reaction evidence="3">
        <text>n isopentenyl diphosphate + (2E,6E)-farnesyl diphosphate = a di-trans,poly-cis-polyprenyl diphosphate + n diphosphate</text>
        <dbReference type="Rhea" id="RHEA:53008"/>
        <dbReference type="Rhea" id="RHEA-COMP:19494"/>
        <dbReference type="ChEBI" id="CHEBI:33019"/>
        <dbReference type="ChEBI" id="CHEBI:128769"/>
        <dbReference type="ChEBI" id="CHEBI:136960"/>
        <dbReference type="ChEBI" id="CHEBI:175763"/>
        <dbReference type="EC" id="2.5.1.87"/>
    </reaction>
</comment>
<evidence type="ECO:0000256" key="4">
    <source>
        <dbReference type="RuleBase" id="RU363018"/>
    </source>
</evidence>
<dbReference type="InterPro" id="IPR036424">
    <property type="entry name" value="UPP_synth-like_sf"/>
</dbReference>
<sequence length="254" mass="29176">MDGNRRFATHNGMKKVDGHRSGFDKLSQVLTWCKDIGIIELSVYAFSIANFNRSKEEVAYLFELAEEKFQEILDSFHKIEENNLCIRVIGRLDLLPERLQKLSAELMLRTQSFTGSFLNIYMAYTSGDEIATCLEEIRLGLKSNWLTEEDVNEALINETLTCLNTHPVDLLIRTSGEVRLSDFLSWHVSKHASVYSFTSVNWPEFSLWHMLAAVLHFQMNNISNYAPTEISKRAADFLANLNEKRFKQLSKIVG</sequence>
<keyword evidence="2 4" id="KW-0808">Transferase</keyword>
<dbReference type="NCBIfam" id="TIGR00055">
    <property type="entry name" value="uppS"/>
    <property type="match status" value="1"/>
</dbReference>
<organism evidence="5 6">
    <name type="scientific">Cichlidogyrus casuarinus</name>
    <dbReference type="NCBI Taxonomy" id="1844966"/>
    <lineage>
        <taxon>Eukaryota</taxon>
        <taxon>Metazoa</taxon>
        <taxon>Spiralia</taxon>
        <taxon>Lophotrochozoa</taxon>
        <taxon>Platyhelminthes</taxon>
        <taxon>Monogenea</taxon>
        <taxon>Monopisthocotylea</taxon>
        <taxon>Dactylogyridea</taxon>
        <taxon>Ancyrocephalidae</taxon>
        <taxon>Cichlidogyrus</taxon>
    </lineage>
</organism>
<dbReference type="EMBL" id="JBJKFK010001949">
    <property type="protein sequence ID" value="KAL3311931.1"/>
    <property type="molecule type" value="Genomic_DNA"/>
</dbReference>
<evidence type="ECO:0000256" key="1">
    <source>
        <dbReference type="ARBA" id="ARBA00005432"/>
    </source>
</evidence>
<dbReference type="GO" id="GO:0045547">
    <property type="term" value="F:ditrans,polycis-polyprenyl diphosphate synthase [(2E,6E)-farnesyl diphosphate specific] activity"/>
    <property type="evidence" value="ECO:0007669"/>
    <property type="project" value="UniProtKB-EC"/>
</dbReference>
<evidence type="ECO:0000313" key="6">
    <source>
        <dbReference type="Proteomes" id="UP001626550"/>
    </source>
</evidence>
<accession>A0ABD2Q1D8</accession>
<evidence type="ECO:0000313" key="5">
    <source>
        <dbReference type="EMBL" id="KAL3311931.1"/>
    </source>
</evidence>
<dbReference type="Gene3D" id="3.40.1180.10">
    <property type="entry name" value="Decaprenyl diphosphate synthase-like"/>
    <property type="match status" value="1"/>
</dbReference>
<dbReference type="EC" id="2.5.1.-" evidence="4"/>
<evidence type="ECO:0000256" key="2">
    <source>
        <dbReference type="ARBA" id="ARBA00022679"/>
    </source>
</evidence>
<dbReference type="CDD" id="cd00475">
    <property type="entry name" value="Cis_IPPS"/>
    <property type="match status" value="1"/>
</dbReference>
<comment type="similarity">
    <text evidence="1 4">Belongs to the UPP synthase family.</text>
</comment>
<dbReference type="Proteomes" id="UP001626550">
    <property type="component" value="Unassembled WGS sequence"/>
</dbReference>
<proteinExistence type="inferred from homology"/>
<dbReference type="PANTHER" id="PTHR10291">
    <property type="entry name" value="DEHYDRODOLICHYL DIPHOSPHATE SYNTHASE FAMILY MEMBER"/>
    <property type="match status" value="1"/>
</dbReference>
<evidence type="ECO:0000256" key="3">
    <source>
        <dbReference type="ARBA" id="ARBA00047353"/>
    </source>
</evidence>
<dbReference type="AlphaFoldDB" id="A0ABD2Q1D8"/>
<keyword evidence="6" id="KW-1185">Reference proteome</keyword>
<reference evidence="5 6" key="1">
    <citation type="submission" date="2024-11" db="EMBL/GenBank/DDBJ databases">
        <title>Adaptive evolution of stress response genes in parasites aligns with host niche diversity.</title>
        <authorList>
            <person name="Hahn C."/>
            <person name="Resl P."/>
        </authorList>
    </citation>
    <scope>NUCLEOTIDE SEQUENCE [LARGE SCALE GENOMIC DNA]</scope>
    <source>
        <strain evidence="5">EGGRZ-B1_66</strain>
        <tissue evidence="5">Body</tissue>
    </source>
</reference>
<comment type="caution">
    <text evidence="5">The sequence shown here is derived from an EMBL/GenBank/DDBJ whole genome shotgun (WGS) entry which is preliminary data.</text>
</comment>